<dbReference type="Gene3D" id="2.60.200.40">
    <property type="match status" value="1"/>
</dbReference>
<evidence type="ECO:0000256" key="1">
    <source>
        <dbReference type="ARBA" id="ARBA00001946"/>
    </source>
</evidence>
<evidence type="ECO:0000256" key="3">
    <source>
        <dbReference type="ARBA" id="ARBA00022516"/>
    </source>
</evidence>
<keyword evidence="10" id="KW-0443">Lipid metabolism</keyword>
<organism evidence="14 15">
    <name type="scientific">Roseiflexus castenholzii (strain DSM 13941 / HLO8)</name>
    <dbReference type="NCBI Taxonomy" id="383372"/>
    <lineage>
        <taxon>Bacteria</taxon>
        <taxon>Bacillati</taxon>
        <taxon>Chloroflexota</taxon>
        <taxon>Chloroflexia</taxon>
        <taxon>Chloroflexales</taxon>
        <taxon>Roseiflexineae</taxon>
        <taxon>Roseiflexaceae</taxon>
        <taxon>Roseiflexus</taxon>
    </lineage>
</organism>
<dbReference type="GO" id="GO:0005886">
    <property type="term" value="C:plasma membrane"/>
    <property type="evidence" value="ECO:0007669"/>
    <property type="project" value="TreeGrafter"/>
</dbReference>
<dbReference type="NCBIfam" id="TIGR00147">
    <property type="entry name" value="YegS/Rv2252/BmrU family lipid kinase"/>
    <property type="match status" value="1"/>
</dbReference>
<dbReference type="KEGG" id="rca:Rcas_2259"/>
<accession>A7NLF9</accession>
<dbReference type="EMBL" id="CP000804">
    <property type="protein sequence ID" value="ABU58342.1"/>
    <property type="molecule type" value="Genomic_DNA"/>
</dbReference>
<dbReference type="InterPro" id="IPR017438">
    <property type="entry name" value="ATP-NAD_kinase_N"/>
</dbReference>
<dbReference type="GO" id="GO:0004143">
    <property type="term" value="F:ATP-dependent diacylglycerol kinase activity"/>
    <property type="evidence" value="ECO:0007669"/>
    <property type="project" value="TreeGrafter"/>
</dbReference>
<keyword evidence="8" id="KW-0067">ATP-binding</keyword>
<proteinExistence type="inferred from homology"/>
<dbReference type="STRING" id="383372.Rcas_2259"/>
<keyword evidence="5" id="KW-0479">Metal-binding</keyword>
<comment type="cofactor">
    <cofactor evidence="1">
        <name>Mg(2+)</name>
        <dbReference type="ChEBI" id="CHEBI:18420"/>
    </cofactor>
</comment>
<protein>
    <submittedName>
        <fullName evidence="14">Diacylglycerol kinase catalytic region</fullName>
    </submittedName>
</protein>
<dbReference type="GO" id="GO:0005524">
    <property type="term" value="F:ATP binding"/>
    <property type="evidence" value="ECO:0007669"/>
    <property type="project" value="UniProtKB-KW"/>
</dbReference>
<dbReference type="eggNOG" id="COG1597">
    <property type="taxonomic scope" value="Bacteria"/>
</dbReference>
<evidence type="ECO:0000256" key="9">
    <source>
        <dbReference type="ARBA" id="ARBA00022842"/>
    </source>
</evidence>
<evidence type="ECO:0000256" key="7">
    <source>
        <dbReference type="ARBA" id="ARBA00022777"/>
    </source>
</evidence>
<feature type="domain" description="DAGKc" evidence="13">
    <location>
        <begin position="22"/>
        <end position="153"/>
    </location>
</feature>
<dbReference type="PANTHER" id="PTHR12358">
    <property type="entry name" value="SPHINGOSINE KINASE"/>
    <property type="match status" value="1"/>
</dbReference>
<dbReference type="RefSeq" id="WP_012120766.1">
    <property type="nucleotide sequence ID" value="NC_009767.1"/>
</dbReference>
<evidence type="ECO:0000256" key="10">
    <source>
        <dbReference type="ARBA" id="ARBA00023098"/>
    </source>
</evidence>
<evidence type="ECO:0000256" key="12">
    <source>
        <dbReference type="ARBA" id="ARBA00023264"/>
    </source>
</evidence>
<dbReference type="InterPro" id="IPR016064">
    <property type="entry name" value="NAD/diacylglycerol_kinase_sf"/>
</dbReference>
<evidence type="ECO:0000256" key="2">
    <source>
        <dbReference type="ARBA" id="ARBA00005983"/>
    </source>
</evidence>
<comment type="similarity">
    <text evidence="2">Belongs to the diacylglycerol/lipid kinase family.</text>
</comment>
<dbReference type="InterPro" id="IPR045540">
    <property type="entry name" value="YegS/DAGK_C"/>
</dbReference>
<keyword evidence="7 14" id="KW-0418">Kinase</keyword>
<dbReference type="InterPro" id="IPR050187">
    <property type="entry name" value="Lipid_Phosphate_FormReg"/>
</dbReference>
<dbReference type="PANTHER" id="PTHR12358:SF106">
    <property type="entry name" value="LIPID KINASE YEGS"/>
    <property type="match status" value="1"/>
</dbReference>
<keyword evidence="9" id="KW-0460">Magnesium</keyword>
<keyword evidence="12" id="KW-1208">Phospholipid metabolism</keyword>
<keyword evidence="4" id="KW-0808">Transferase</keyword>
<dbReference type="GO" id="GO:0046872">
    <property type="term" value="F:metal ion binding"/>
    <property type="evidence" value="ECO:0007669"/>
    <property type="project" value="UniProtKB-KW"/>
</dbReference>
<dbReference type="Pfam" id="PF00781">
    <property type="entry name" value="DAGK_cat"/>
    <property type="match status" value="1"/>
</dbReference>
<dbReference type="GO" id="GO:0008654">
    <property type="term" value="P:phospholipid biosynthetic process"/>
    <property type="evidence" value="ECO:0007669"/>
    <property type="project" value="UniProtKB-KW"/>
</dbReference>
<keyword evidence="6" id="KW-0547">Nucleotide-binding</keyword>
<evidence type="ECO:0000256" key="5">
    <source>
        <dbReference type="ARBA" id="ARBA00022723"/>
    </source>
</evidence>
<dbReference type="InterPro" id="IPR001206">
    <property type="entry name" value="Diacylglycerol_kinase_cat_dom"/>
</dbReference>
<dbReference type="Proteomes" id="UP000000263">
    <property type="component" value="Chromosome"/>
</dbReference>
<name>A7NLF9_ROSCS</name>
<evidence type="ECO:0000256" key="11">
    <source>
        <dbReference type="ARBA" id="ARBA00023209"/>
    </source>
</evidence>
<dbReference type="Gene3D" id="3.40.50.10330">
    <property type="entry name" value="Probable inorganic polyphosphate/atp-NAD kinase, domain 1"/>
    <property type="match status" value="1"/>
</dbReference>
<evidence type="ECO:0000313" key="15">
    <source>
        <dbReference type="Proteomes" id="UP000000263"/>
    </source>
</evidence>
<keyword evidence="11" id="KW-0594">Phospholipid biosynthesis</keyword>
<keyword evidence="15" id="KW-1185">Reference proteome</keyword>
<dbReference type="SMART" id="SM00046">
    <property type="entry name" value="DAGKc"/>
    <property type="match status" value="1"/>
</dbReference>
<sequence length="364" mass="39680">MSDRTVVPPYAPSLTDERETLPQEARALIVLNPFAGQAAALRQNVAAARDVWLAHGWTVDVETTRLAGDGARLAREAALHGYDVVVAAGGDGTINEVVNGLAGTRAALAALPVGTVNVWVRELGLPLEPRAAAEALLQARRRRIDLGRAGDRYFLLMAGIGFDAAVVNEVRSEEKRRLGALAYVVRAFDLALRYRGRRARITLDGRVIRGRVLLVVIGNSQLYGGVFKITARACIDDGLLDVCIIKGDSLAEAPLRLLSILRQRYNLDPRIEYHRARTIRIATRGALPVQVDGDQSGFTPMTFTVAPGALYALLPHTPPADDLLRAAPPRRRRVWQRMIGWMVRRAVLPDEAGRRGAPAASHQV</sequence>
<evidence type="ECO:0000259" key="13">
    <source>
        <dbReference type="PROSITE" id="PS50146"/>
    </source>
</evidence>
<dbReference type="AlphaFoldDB" id="A7NLF9"/>
<dbReference type="HOGENOM" id="CLU_045532_2_1_0"/>
<keyword evidence="3" id="KW-0444">Lipid biosynthesis</keyword>
<gene>
    <name evidence="14" type="ordered locus">Rcas_2259</name>
</gene>
<dbReference type="Pfam" id="PF19279">
    <property type="entry name" value="YegS_C"/>
    <property type="match status" value="1"/>
</dbReference>
<evidence type="ECO:0000313" key="14">
    <source>
        <dbReference type="EMBL" id="ABU58342.1"/>
    </source>
</evidence>
<reference evidence="14 15" key="1">
    <citation type="submission" date="2007-08" db="EMBL/GenBank/DDBJ databases">
        <title>Complete sequence of Roseiflexus castenholzii DSM 13941.</title>
        <authorList>
            <consortium name="US DOE Joint Genome Institute"/>
            <person name="Copeland A."/>
            <person name="Lucas S."/>
            <person name="Lapidus A."/>
            <person name="Barry K."/>
            <person name="Glavina del Rio T."/>
            <person name="Dalin E."/>
            <person name="Tice H."/>
            <person name="Pitluck S."/>
            <person name="Thompson L.S."/>
            <person name="Brettin T."/>
            <person name="Bruce D."/>
            <person name="Detter J.C."/>
            <person name="Han C."/>
            <person name="Tapia R."/>
            <person name="Schmutz J."/>
            <person name="Larimer F."/>
            <person name="Land M."/>
            <person name="Hauser L."/>
            <person name="Kyrpides N."/>
            <person name="Mikhailova N."/>
            <person name="Bryant D.A."/>
            <person name="Hanada S."/>
            <person name="Tsukatani Y."/>
            <person name="Richardson P."/>
        </authorList>
    </citation>
    <scope>NUCLEOTIDE SEQUENCE [LARGE SCALE GENOMIC DNA]</scope>
    <source>
        <strain evidence="15">DSM 13941 / HLO8</strain>
    </source>
</reference>
<dbReference type="PROSITE" id="PS50146">
    <property type="entry name" value="DAGK"/>
    <property type="match status" value="1"/>
</dbReference>
<evidence type="ECO:0000256" key="8">
    <source>
        <dbReference type="ARBA" id="ARBA00022840"/>
    </source>
</evidence>
<evidence type="ECO:0000256" key="4">
    <source>
        <dbReference type="ARBA" id="ARBA00022679"/>
    </source>
</evidence>
<dbReference type="InterPro" id="IPR005218">
    <property type="entry name" value="Diacylglycerol/lipid_kinase"/>
</dbReference>
<dbReference type="SUPFAM" id="SSF111331">
    <property type="entry name" value="NAD kinase/diacylglycerol kinase-like"/>
    <property type="match status" value="1"/>
</dbReference>
<evidence type="ECO:0000256" key="6">
    <source>
        <dbReference type="ARBA" id="ARBA00022741"/>
    </source>
</evidence>